<gene>
    <name evidence="2" type="ORF">OH76DRAFT_570214</name>
</gene>
<name>A0A371DTF9_9APHY</name>
<keyword evidence="3" id="KW-1185">Reference proteome</keyword>
<evidence type="ECO:0000313" key="2">
    <source>
        <dbReference type="EMBL" id="RDX55801.1"/>
    </source>
</evidence>
<dbReference type="AlphaFoldDB" id="A0A371DTF9"/>
<feature type="region of interest" description="Disordered" evidence="1">
    <location>
        <begin position="56"/>
        <end position="76"/>
    </location>
</feature>
<sequence length="189" mass="21361">MIRASIANQIQAGTARPVVSTLMFLHSCKCEKHAIRAVICCEWKETADPLADHLTQSRVHHESQSGGHASRRAVPAYSHRLSRCKVKEETESADKRSSKFCPRSRTESHSSLFSRMSTSGIVSTAREVRRRPSNSWRRHVTASTIEDTYMDPRDKYTRKGVVRKSCIGASPDGRGFYTYVYTGYNNDHP</sequence>
<dbReference type="EMBL" id="KZ857381">
    <property type="protein sequence ID" value="RDX55801.1"/>
    <property type="molecule type" value="Genomic_DNA"/>
</dbReference>
<organism evidence="2 3">
    <name type="scientific">Lentinus brumalis</name>
    <dbReference type="NCBI Taxonomy" id="2498619"/>
    <lineage>
        <taxon>Eukaryota</taxon>
        <taxon>Fungi</taxon>
        <taxon>Dikarya</taxon>
        <taxon>Basidiomycota</taxon>
        <taxon>Agaricomycotina</taxon>
        <taxon>Agaricomycetes</taxon>
        <taxon>Polyporales</taxon>
        <taxon>Polyporaceae</taxon>
        <taxon>Lentinus</taxon>
    </lineage>
</organism>
<protein>
    <submittedName>
        <fullName evidence="2">Uncharacterized protein</fullName>
    </submittedName>
</protein>
<reference evidence="2 3" key="1">
    <citation type="journal article" date="2018" name="Biotechnol. Biofuels">
        <title>Integrative visual omics of the white-rot fungus Polyporus brumalis exposes the biotechnological potential of its oxidative enzymes for delignifying raw plant biomass.</title>
        <authorList>
            <person name="Miyauchi S."/>
            <person name="Rancon A."/>
            <person name="Drula E."/>
            <person name="Hage H."/>
            <person name="Chaduli D."/>
            <person name="Favel A."/>
            <person name="Grisel S."/>
            <person name="Henrissat B."/>
            <person name="Herpoel-Gimbert I."/>
            <person name="Ruiz-Duenas F.J."/>
            <person name="Chevret D."/>
            <person name="Hainaut M."/>
            <person name="Lin J."/>
            <person name="Wang M."/>
            <person name="Pangilinan J."/>
            <person name="Lipzen A."/>
            <person name="Lesage-Meessen L."/>
            <person name="Navarro D."/>
            <person name="Riley R."/>
            <person name="Grigoriev I.V."/>
            <person name="Zhou S."/>
            <person name="Raouche S."/>
            <person name="Rosso M.N."/>
        </authorList>
    </citation>
    <scope>NUCLEOTIDE SEQUENCE [LARGE SCALE GENOMIC DNA]</scope>
    <source>
        <strain evidence="2 3">BRFM 1820</strain>
    </source>
</reference>
<evidence type="ECO:0000256" key="1">
    <source>
        <dbReference type="SAM" id="MobiDB-lite"/>
    </source>
</evidence>
<dbReference type="Proteomes" id="UP000256964">
    <property type="component" value="Unassembled WGS sequence"/>
</dbReference>
<evidence type="ECO:0000313" key="3">
    <source>
        <dbReference type="Proteomes" id="UP000256964"/>
    </source>
</evidence>
<accession>A0A371DTF9</accession>
<proteinExistence type="predicted"/>